<dbReference type="SUPFAM" id="SSF55120">
    <property type="entry name" value="Pseudouridine synthase"/>
    <property type="match status" value="1"/>
</dbReference>
<comment type="catalytic activity">
    <reaction evidence="1">
        <text>a uridine in mRNA = a pseudouridine in mRNA</text>
        <dbReference type="Rhea" id="RHEA:56644"/>
        <dbReference type="Rhea" id="RHEA-COMP:14658"/>
        <dbReference type="Rhea" id="RHEA-COMP:14659"/>
        <dbReference type="ChEBI" id="CHEBI:65314"/>
        <dbReference type="ChEBI" id="CHEBI:65315"/>
    </reaction>
</comment>
<dbReference type="InterPro" id="IPR050188">
    <property type="entry name" value="RluA_PseudoU_synthase"/>
</dbReference>
<evidence type="ECO:0000256" key="3">
    <source>
        <dbReference type="ARBA" id="ARBA00022553"/>
    </source>
</evidence>
<organism evidence="10 11">
    <name type="scientific">Catharus ustulatus</name>
    <name type="common">Russet-backed thrush</name>
    <name type="synonym">Hylocichla ustulatus</name>
    <dbReference type="NCBI Taxonomy" id="91951"/>
    <lineage>
        <taxon>Eukaryota</taxon>
        <taxon>Metazoa</taxon>
        <taxon>Chordata</taxon>
        <taxon>Craniata</taxon>
        <taxon>Vertebrata</taxon>
        <taxon>Euteleostomi</taxon>
        <taxon>Archelosauria</taxon>
        <taxon>Archosauria</taxon>
        <taxon>Dinosauria</taxon>
        <taxon>Saurischia</taxon>
        <taxon>Theropoda</taxon>
        <taxon>Coelurosauria</taxon>
        <taxon>Aves</taxon>
        <taxon>Neognathae</taxon>
        <taxon>Neoaves</taxon>
        <taxon>Telluraves</taxon>
        <taxon>Australaves</taxon>
        <taxon>Passeriformes</taxon>
        <taxon>Turdidae</taxon>
        <taxon>Catharus</taxon>
    </lineage>
</organism>
<dbReference type="PANTHER" id="PTHR21600:SF40">
    <property type="entry name" value="PSEUDOURIDYLATE SYNTHASE RPUSD2"/>
    <property type="match status" value="1"/>
</dbReference>
<dbReference type="Proteomes" id="UP000694563">
    <property type="component" value="Chromosome 6"/>
</dbReference>
<evidence type="ECO:0000256" key="1">
    <source>
        <dbReference type="ARBA" id="ARBA00001166"/>
    </source>
</evidence>
<evidence type="ECO:0000259" key="9">
    <source>
        <dbReference type="Pfam" id="PF00849"/>
    </source>
</evidence>
<evidence type="ECO:0000256" key="5">
    <source>
        <dbReference type="ARBA" id="ARBA00023235"/>
    </source>
</evidence>
<dbReference type="FunFam" id="3.30.2350.10:FF:000010">
    <property type="entry name" value="RNA pseudouridine synthase domain-containing 2"/>
    <property type="match status" value="1"/>
</dbReference>
<evidence type="ECO:0000313" key="11">
    <source>
        <dbReference type="Proteomes" id="UP000694563"/>
    </source>
</evidence>
<feature type="domain" description="Pseudouridine synthase RsuA/RluA-like" evidence="9">
    <location>
        <begin position="79"/>
        <end position="150"/>
    </location>
</feature>
<evidence type="ECO:0000256" key="8">
    <source>
        <dbReference type="ARBA" id="ARBA00080257"/>
    </source>
</evidence>
<keyword evidence="4" id="KW-0507">mRNA processing</keyword>
<comment type="function">
    <text evidence="6">Pseudouridine synthase that catalyzes pseudouridylation of mRNAs.</text>
</comment>
<dbReference type="PROSITE" id="PS01129">
    <property type="entry name" value="PSI_RLU"/>
    <property type="match status" value="1"/>
</dbReference>
<evidence type="ECO:0000313" key="10">
    <source>
        <dbReference type="Ensembl" id="ENSCUSP00005014802.1"/>
    </source>
</evidence>
<reference evidence="10" key="3">
    <citation type="submission" date="2025-09" db="UniProtKB">
        <authorList>
            <consortium name="Ensembl"/>
        </authorList>
    </citation>
    <scope>IDENTIFICATION</scope>
</reference>
<dbReference type="Ensembl" id="ENSCUST00005015378.1">
    <property type="protein sequence ID" value="ENSCUSP00005014802.1"/>
    <property type="gene ID" value="ENSCUSG00005009512.1"/>
</dbReference>
<reference evidence="10" key="1">
    <citation type="submission" date="2020-10" db="EMBL/GenBank/DDBJ databases">
        <title>Catharus ustulatus (Swainson's thrush) genome, bCatUst1, primary haplotype v2.</title>
        <authorList>
            <person name="Delmore K."/>
            <person name="Vafadar M."/>
            <person name="Formenti G."/>
            <person name="Chow W."/>
            <person name="Pelan S."/>
            <person name="Howe K."/>
            <person name="Rhie A."/>
            <person name="Mountcastle J."/>
            <person name="Haase B."/>
            <person name="Fedrigo O."/>
            <person name="Jarvis E.D."/>
        </authorList>
    </citation>
    <scope>NUCLEOTIDE SEQUENCE [LARGE SCALE GENOMIC DNA]</scope>
</reference>
<comment type="similarity">
    <text evidence="2">Belongs to the pseudouridine synthase RluA family.</text>
</comment>
<evidence type="ECO:0000256" key="7">
    <source>
        <dbReference type="ARBA" id="ARBA00072682"/>
    </source>
</evidence>
<reference evidence="10" key="2">
    <citation type="submission" date="2025-08" db="UniProtKB">
        <authorList>
            <consortium name="Ensembl"/>
        </authorList>
    </citation>
    <scope>IDENTIFICATION</scope>
</reference>
<gene>
    <name evidence="10" type="primary">RPUSD2</name>
</gene>
<dbReference type="PANTHER" id="PTHR21600">
    <property type="entry name" value="MITOCHONDRIAL RNA PSEUDOURIDINE SYNTHASE"/>
    <property type="match status" value="1"/>
</dbReference>
<dbReference type="CDD" id="cd02557">
    <property type="entry name" value="PseudoU_synth_ScRIB2"/>
    <property type="match status" value="1"/>
</dbReference>
<evidence type="ECO:0000256" key="6">
    <source>
        <dbReference type="ARBA" id="ARBA00057241"/>
    </source>
</evidence>
<proteinExistence type="inferred from homology"/>
<keyword evidence="3" id="KW-0597">Phosphoprotein</keyword>
<dbReference type="GO" id="GO:0006397">
    <property type="term" value="P:mRNA processing"/>
    <property type="evidence" value="ECO:0007669"/>
    <property type="project" value="UniProtKB-KW"/>
</dbReference>
<keyword evidence="11" id="KW-1185">Reference proteome</keyword>
<protein>
    <recommendedName>
        <fullName evidence="7">Pseudouridylate synthase RPUSD2</fullName>
    </recommendedName>
    <alternativeName>
        <fullName evidence="8">RNA pseudouridylate synthase domain-containing protein 2</fullName>
    </alternativeName>
</protein>
<accession>A0A8C3UF60</accession>
<dbReference type="InterPro" id="IPR006145">
    <property type="entry name" value="PsdUridine_synth_RsuA/RluA"/>
</dbReference>
<sequence length="307" mass="34534">MVHTLTILNPMCQEKGALILLPQCQVPVVCDRVGGRTSWIEADCPYPFQNNDFLRNTVHRHEPPVTAQPIRILAEDEEVVVVDKPSSLPVHPCGRFRHNTVIFILGKEHGLRELHTLHRLDRMTSGVLMFAKTAAVSKRIDEQVRQRQVRANRPSFSVLDFPVVCEEPILVVSYKVGVCRVDPKGKPCQTLFQRLSYNGSSSVVRCLPRTGRTHQIRVHLQFLGHPIVNDPIYNMEAWGPLRGKGGKIGKTDEELLKALVEEHRSKQSLEVLGIGEEDLNSSESKDCGNSDPLALEITNIHSHNYLI</sequence>
<dbReference type="Gene3D" id="3.30.2350.10">
    <property type="entry name" value="Pseudouridine synthase"/>
    <property type="match status" value="1"/>
</dbReference>
<dbReference type="GO" id="GO:0000455">
    <property type="term" value="P:enzyme-directed rRNA pseudouridine synthesis"/>
    <property type="evidence" value="ECO:0007669"/>
    <property type="project" value="TreeGrafter"/>
</dbReference>
<dbReference type="GO" id="GO:0003723">
    <property type="term" value="F:RNA binding"/>
    <property type="evidence" value="ECO:0007669"/>
    <property type="project" value="InterPro"/>
</dbReference>
<dbReference type="InterPro" id="IPR020103">
    <property type="entry name" value="PsdUridine_synth_cat_dom_sf"/>
</dbReference>
<feature type="domain" description="Pseudouridine synthase RsuA/RluA-like" evidence="9">
    <location>
        <begin position="179"/>
        <end position="221"/>
    </location>
</feature>
<dbReference type="Pfam" id="PF00849">
    <property type="entry name" value="PseudoU_synth_2"/>
    <property type="match status" value="2"/>
</dbReference>
<name>A0A8C3UF60_CATUS</name>
<dbReference type="GO" id="GO:0009982">
    <property type="term" value="F:pseudouridine synthase activity"/>
    <property type="evidence" value="ECO:0007669"/>
    <property type="project" value="InterPro"/>
</dbReference>
<dbReference type="AlphaFoldDB" id="A0A8C3UF60"/>
<keyword evidence="5" id="KW-0413">Isomerase</keyword>
<dbReference type="InterPro" id="IPR006224">
    <property type="entry name" value="PsdUridine_synth_RluA-like_CS"/>
</dbReference>
<evidence type="ECO:0000256" key="4">
    <source>
        <dbReference type="ARBA" id="ARBA00022664"/>
    </source>
</evidence>
<evidence type="ECO:0000256" key="2">
    <source>
        <dbReference type="ARBA" id="ARBA00010876"/>
    </source>
</evidence>